<evidence type="ECO:0000256" key="1">
    <source>
        <dbReference type="SAM" id="SignalP"/>
    </source>
</evidence>
<comment type="caution">
    <text evidence="2">The sequence shown here is derived from an EMBL/GenBank/DDBJ whole genome shotgun (WGS) entry which is preliminary data.</text>
</comment>
<dbReference type="Gene3D" id="2.40.160.10">
    <property type="entry name" value="Porin"/>
    <property type="match status" value="1"/>
</dbReference>
<dbReference type="Proteomes" id="UP000623419">
    <property type="component" value="Unassembled WGS sequence"/>
</dbReference>
<dbReference type="EMBL" id="BMKC01000001">
    <property type="protein sequence ID" value="GGA68465.1"/>
    <property type="molecule type" value="Genomic_DNA"/>
</dbReference>
<reference evidence="3" key="1">
    <citation type="journal article" date="2019" name="Int. J. Syst. Evol. Microbiol.">
        <title>The Global Catalogue of Microorganisms (GCM) 10K type strain sequencing project: providing services to taxonomists for standard genome sequencing and annotation.</title>
        <authorList>
            <consortium name="The Broad Institute Genomics Platform"/>
            <consortium name="The Broad Institute Genome Sequencing Center for Infectious Disease"/>
            <person name="Wu L."/>
            <person name="Ma J."/>
        </authorList>
    </citation>
    <scope>NUCLEOTIDE SEQUENCE [LARGE SCALE GENOMIC DNA]</scope>
    <source>
        <strain evidence="3">CGMCC 1.15905</strain>
    </source>
</reference>
<name>A0ABQ1HBN5_9GAMM</name>
<proteinExistence type="predicted"/>
<feature type="chain" id="PRO_5045708360" description="Alginate export domain-containing protein" evidence="1">
    <location>
        <begin position="23"/>
        <end position="401"/>
    </location>
</feature>
<accession>A0ABQ1HBN5</accession>
<sequence>MNLKTCITLALAAAGLPYAASAAPAGDGWSGHLRYRHEAVDDAAYARDASADTLRLRLGYRQTLGSGWSSGLEFEGIAALNDSFNSTANGETRYPVVADPASVEVNQAWLRWQGAKGGATLGRQRLLLDNQRFVGNVGWRQNEQTYDGLVADLSPRDGLVLRYAWLDRVHRVFSDEARDPLARERRLDAHLANASWQTAAGTVVAYGYWLQDEDVASASTRTLGLRWTGSRELAATKLGWTLEFARQRDHANNPLRVDEDYVLVEPSAAAWGLTWKLGWEQLGGNGATSFQTPLATLHAFNGWADKFLVTPANGLDDRYASVSGKFGSGKLQEKLGWTVAWHDFEADRGGAGYGREWDASLSFPLPGGLAGLLKVADYQSDGFARDTRKIWLQVEWAFPSR</sequence>
<evidence type="ECO:0000313" key="3">
    <source>
        <dbReference type="Proteomes" id="UP000623419"/>
    </source>
</evidence>
<evidence type="ECO:0008006" key="4">
    <source>
        <dbReference type="Google" id="ProtNLM"/>
    </source>
</evidence>
<gene>
    <name evidence="2" type="ORF">GCM10011521_03310</name>
</gene>
<feature type="signal peptide" evidence="1">
    <location>
        <begin position="1"/>
        <end position="22"/>
    </location>
</feature>
<keyword evidence="1" id="KW-0732">Signal</keyword>
<protein>
    <recommendedName>
        <fullName evidence="4">Alginate export domain-containing protein</fullName>
    </recommendedName>
</protein>
<dbReference type="RefSeq" id="WP_188660476.1">
    <property type="nucleotide sequence ID" value="NZ_BMKC01000001.1"/>
</dbReference>
<keyword evidence="3" id="KW-1185">Reference proteome</keyword>
<evidence type="ECO:0000313" key="2">
    <source>
        <dbReference type="EMBL" id="GGA68465.1"/>
    </source>
</evidence>
<dbReference type="InterPro" id="IPR023614">
    <property type="entry name" value="Porin_dom_sf"/>
</dbReference>
<organism evidence="2 3">
    <name type="scientific">Arenimonas soli</name>
    <dbReference type="NCBI Taxonomy" id="2269504"/>
    <lineage>
        <taxon>Bacteria</taxon>
        <taxon>Pseudomonadati</taxon>
        <taxon>Pseudomonadota</taxon>
        <taxon>Gammaproteobacteria</taxon>
        <taxon>Lysobacterales</taxon>
        <taxon>Lysobacteraceae</taxon>
        <taxon>Arenimonas</taxon>
    </lineage>
</organism>